<organism evidence="3 4">
    <name type="scientific">Georgenia satyanarayanai</name>
    <dbReference type="NCBI Taxonomy" id="860221"/>
    <lineage>
        <taxon>Bacteria</taxon>
        <taxon>Bacillati</taxon>
        <taxon>Actinomycetota</taxon>
        <taxon>Actinomycetes</taxon>
        <taxon>Micrococcales</taxon>
        <taxon>Bogoriellaceae</taxon>
        <taxon>Georgenia</taxon>
    </lineage>
</organism>
<protein>
    <submittedName>
        <fullName evidence="3">Uncharacterized protein</fullName>
    </submittedName>
</protein>
<evidence type="ECO:0000313" key="3">
    <source>
        <dbReference type="EMBL" id="SSA42353.1"/>
    </source>
</evidence>
<evidence type="ECO:0000313" key="4">
    <source>
        <dbReference type="Proteomes" id="UP000250222"/>
    </source>
</evidence>
<feature type="domain" description="N-acetyltransferase" evidence="1">
    <location>
        <begin position="1"/>
        <end position="97"/>
    </location>
</feature>
<evidence type="ECO:0000259" key="1">
    <source>
        <dbReference type="PROSITE" id="PS51186"/>
    </source>
</evidence>
<dbReference type="InterPro" id="IPR031165">
    <property type="entry name" value="GNAT_YJDJ"/>
</dbReference>
<dbReference type="GO" id="GO:0016747">
    <property type="term" value="F:acyltransferase activity, transferring groups other than amino-acyl groups"/>
    <property type="evidence" value="ECO:0007669"/>
    <property type="project" value="InterPro"/>
</dbReference>
<dbReference type="RefSeq" id="WP_110852423.1">
    <property type="nucleotide sequence ID" value="NZ_QKLZ01000006.1"/>
</dbReference>
<dbReference type="PANTHER" id="PTHR31435">
    <property type="entry name" value="PROTEIN NATD1"/>
    <property type="match status" value="1"/>
</dbReference>
<dbReference type="InterPro" id="IPR016181">
    <property type="entry name" value="Acyl_CoA_acyltransferase"/>
</dbReference>
<reference evidence="3 4" key="1">
    <citation type="submission" date="2016-10" db="EMBL/GenBank/DDBJ databases">
        <authorList>
            <person name="Cai Z."/>
        </authorList>
    </citation>
    <scope>NUCLEOTIDE SEQUENCE [LARGE SCALE GENOMIC DNA]</scope>
    <source>
        <strain evidence="3 4">CGMCC 1.10826</strain>
    </source>
</reference>
<dbReference type="OrthoDB" id="5405911at2"/>
<dbReference type="Pfam" id="PF14542">
    <property type="entry name" value="Acetyltransf_CG"/>
    <property type="match status" value="1"/>
</dbReference>
<dbReference type="PANTHER" id="PTHR31435:SF10">
    <property type="entry name" value="BSR4717 PROTEIN"/>
    <property type="match status" value="1"/>
</dbReference>
<dbReference type="PROSITE" id="PS51729">
    <property type="entry name" value="GNAT_YJDJ"/>
    <property type="match status" value="1"/>
</dbReference>
<dbReference type="InterPro" id="IPR045057">
    <property type="entry name" value="Gcn5-rel_NAT"/>
</dbReference>
<dbReference type="AlphaFoldDB" id="A0A2Y9C635"/>
<dbReference type="EMBL" id="UETB01000006">
    <property type="protein sequence ID" value="SSA42353.1"/>
    <property type="molecule type" value="Genomic_DNA"/>
</dbReference>
<proteinExistence type="predicted"/>
<feature type="domain" description="N-acetyltransferase" evidence="2">
    <location>
        <begin position="7"/>
        <end position="93"/>
    </location>
</feature>
<sequence>MPEITVTDVPARHRYEATAGEDLLGVAVYERDTGVLVLTHTVVEPSAEGQGVGSALASAAVEAARAQGLRVVPDCSFMAAWIDEHPEYADLVDERTD</sequence>
<gene>
    <name evidence="3" type="ORF">SAMN05216184_10620</name>
</gene>
<keyword evidence="4" id="KW-1185">Reference proteome</keyword>
<dbReference type="PROSITE" id="PS51186">
    <property type="entry name" value="GNAT"/>
    <property type="match status" value="1"/>
</dbReference>
<dbReference type="InterPro" id="IPR000182">
    <property type="entry name" value="GNAT_dom"/>
</dbReference>
<accession>A0A2Y9C635</accession>
<evidence type="ECO:0000259" key="2">
    <source>
        <dbReference type="PROSITE" id="PS51729"/>
    </source>
</evidence>
<dbReference type="Gene3D" id="3.40.630.30">
    <property type="match status" value="1"/>
</dbReference>
<dbReference type="Proteomes" id="UP000250222">
    <property type="component" value="Unassembled WGS sequence"/>
</dbReference>
<name>A0A2Y9C635_9MICO</name>
<dbReference type="SUPFAM" id="SSF55729">
    <property type="entry name" value="Acyl-CoA N-acyltransferases (Nat)"/>
    <property type="match status" value="1"/>
</dbReference>